<accession>A0A151ME99</accession>
<dbReference type="AlphaFoldDB" id="A0A151ME99"/>
<protein>
    <submittedName>
        <fullName evidence="1">Uncharacterized protein</fullName>
    </submittedName>
</protein>
<evidence type="ECO:0000313" key="2">
    <source>
        <dbReference type="Proteomes" id="UP000050525"/>
    </source>
</evidence>
<sequence length="138" mass="15533">MELGKGTQPSWAVLNPSWGQEVSPAGLTSQIVPGDGYESIRVHCRNVRFCLLPGDVVLGDLGWLISFSNPLPTVTRNGEKYGTHFWNNKKRLLDKNGEKIRREQSSLAILEGSGHGHLSNEWRNQVWLSRYPECLFSL</sequence>
<dbReference type="Proteomes" id="UP000050525">
    <property type="component" value="Unassembled WGS sequence"/>
</dbReference>
<name>A0A151ME99_ALLMI</name>
<evidence type="ECO:0000313" key="1">
    <source>
        <dbReference type="EMBL" id="KYO22852.1"/>
    </source>
</evidence>
<gene>
    <name evidence="1" type="ORF">Y1Q_0003322</name>
</gene>
<organism evidence="1 2">
    <name type="scientific">Alligator mississippiensis</name>
    <name type="common">American alligator</name>
    <dbReference type="NCBI Taxonomy" id="8496"/>
    <lineage>
        <taxon>Eukaryota</taxon>
        <taxon>Metazoa</taxon>
        <taxon>Chordata</taxon>
        <taxon>Craniata</taxon>
        <taxon>Vertebrata</taxon>
        <taxon>Euteleostomi</taxon>
        <taxon>Archelosauria</taxon>
        <taxon>Archosauria</taxon>
        <taxon>Crocodylia</taxon>
        <taxon>Alligatoridae</taxon>
        <taxon>Alligatorinae</taxon>
        <taxon>Alligator</taxon>
    </lineage>
</organism>
<keyword evidence="2" id="KW-1185">Reference proteome</keyword>
<proteinExistence type="predicted"/>
<comment type="caution">
    <text evidence="1">The sequence shown here is derived from an EMBL/GenBank/DDBJ whole genome shotgun (WGS) entry which is preliminary data.</text>
</comment>
<reference evidence="1 2" key="1">
    <citation type="journal article" date="2012" name="Genome Biol.">
        <title>Sequencing three crocodilian genomes to illuminate the evolution of archosaurs and amniotes.</title>
        <authorList>
            <person name="St John J.A."/>
            <person name="Braun E.L."/>
            <person name="Isberg S.R."/>
            <person name="Miles L.G."/>
            <person name="Chong A.Y."/>
            <person name="Gongora J."/>
            <person name="Dalzell P."/>
            <person name="Moran C."/>
            <person name="Bed'hom B."/>
            <person name="Abzhanov A."/>
            <person name="Burgess S.C."/>
            <person name="Cooksey A.M."/>
            <person name="Castoe T.A."/>
            <person name="Crawford N.G."/>
            <person name="Densmore L.D."/>
            <person name="Drew J.C."/>
            <person name="Edwards S.V."/>
            <person name="Faircloth B.C."/>
            <person name="Fujita M.K."/>
            <person name="Greenwold M.J."/>
            <person name="Hoffmann F.G."/>
            <person name="Howard J.M."/>
            <person name="Iguchi T."/>
            <person name="Janes D.E."/>
            <person name="Khan S.Y."/>
            <person name="Kohno S."/>
            <person name="de Koning A.J."/>
            <person name="Lance S.L."/>
            <person name="McCarthy F.M."/>
            <person name="McCormack J.E."/>
            <person name="Merchant M.E."/>
            <person name="Peterson D.G."/>
            <person name="Pollock D.D."/>
            <person name="Pourmand N."/>
            <person name="Raney B.J."/>
            <person name="Roessler K.A."/>
            <person name="Sanford J.R."/>
            <person name="Sawyer R.H."/>
            <person name="Schmidt C.J."/>
            <person name="Triplett E.W."/>
            <person name="Tuberville T.D."/>
            <person name="Venegas-Anaya M."/>
            <person name="Howard J.T."/>
            <person name="Jarvis E.D."/>
            <person name="Guillette L.J.Jr."/>
            <person name="Glenn T.C."/>
            <person name="Green R.E."/>
            <person name="Ray D.A."/>
        </authorList>
    </citation>
    <scope>NUCLEOTIDE SEQUENCE [LARGE SCALE GENOMIC DNA]</scope>
    <source>
        <strain evidence="1">KSC_2009_1</strain>
    </source>
</reference>
<dbReference type="EMBL" id="AKHW03006231">
    <property type="protein sequence ID" value="KYO22852.1"/>
    <property type="molecule type" value="Genomic_DNA"/>
</dbReference>